<dbReference type="InterPro" id="IPR039426">
    <property type="entry name" value="TonB-dep_rcpt-like"/>
</dbReference>
<dbReference type="InterPro" id="IPR037066">
    <property type="entry name" value="Plug_dom_sf"/>
</dbReference>
<evidence type="ECO:0000256" key="1">
    <source>
        <dbReference type="ARBA" id="ARBA00004571"/>
    </source>
</evidence>
<dbReference type="NCBIfam" id="TIGR04057">
    <property type="entry name" value="SusC_RagA_signa"/>
    <property type="match status" value="1"/>
</dbReference>
<evidence type="ECO:0000256" key="2">
    <source>
        <dbReference type="ARBA" id="ARBA00022448"/>
    </source>
</evidence>
<dbReference type="Pfam" id="PF13715">
    <property type="entry name" value="CarbopepD_reg_2"/>
    <property type="match status" value="1"/>
</dbReference>
<dbReference type="Pfam" id="PF07715">
    <property type="entry name" value="Plug"/>
    <property type="match status" value="1"/>
</dbReference>
<evidence type="ECO:0000256" key="4">
    <source>
        <dbReference type="ARBA" id="ARBA00022692"/>
    </source>
</evidence>
<evidence type="ECO:0000256" key="6">
    <source>
        <dbReference type="ARBA" id="ARBA00023237"/>
    </source>
</evidence>
<dbReference type="AlphaFoldDB" id="A0A4R3KKC0"/>
<proteinExistence type="inferred from homology"/>
<feature type="chain" id="PRO_5020654146" evidence="8">
    <location>
        <begin position="25"/>
        <end position="1049"/>
    </location>
</feature>
<dbReference type="SUPFAM" id="SSF49464">
    <property type="entry name" value="Carboxypeptidase regulatory domain-like"/>
    <property type="match status" value="1"/>
</dbReference>
<dbReference type="InterPro" id="IPR012910">
    <property type="entry name" value="Plug_dom"/>
</dbReference>
<dbReference type="InterPro" id="IPR023996">
    <property type="entry name" value="TonB-dep_OMP_SusC/RagA"/>
</dbReference>
<dbReference type="EMBL" id="SMAD01000022">
    <property type="protein sequence ID" value="TCS84285.1"/>
    <property type="molecule type" value="Genomic_DNA"/>
</dbReference>
<keyword evidence="8" id="KW-0732">Signal</keyword>
<evidence type="ECO:0000256" key="5">
    <source>
        <dbReference type="ARBA" id="ARBA00023136"/>
    </source>
</evidence>
<evidence type="ECO:0000259" key="9">
    <source>
        <dbReference type="Pfam" id="PF07715"/>
    </source>
</evidence>
<comment type="subcellular location">
    <subcellularLocation>
        <location evidence="1 7">Cell outer membrane</location>
        <topology evidence="1 7">Multi-pass membrane protein</topology>
    </subcellularLocation>
</comment>
<feature type="signal peptide" evidence="8">
    <location>
        <begin position="1"/>
        <end position="24"/>
    </location>
</feature>
<dbReference type="Proteomes" id="UP000295807">
    <property type="component" value="Unassembled WGS sequence"/>
</dbReference>
<keyword evidence="6 7" id="KW-0998">Cell outer membrane</keyword>
<dbReference type="GO" id="GO:0009279">
    <property type="term" value="C:cell outer membrane"/>
    <property type="evidence" value="ECO:0007669"/>
    <property type="project" value="UniProtKB-SubCell"/>
</dbReference>
<dbReference type="SUPFAM" id="SSF56935">
    <property type="entry name" value="Porins"/>
    <property type="match status" value="1"/>
</dbReference>
<evidence type="ECO:0000256" key="8">
    <source>
        <dbReference type="SAM" id="SignalP"/>
    </source>
</evidence>
<dbReference type="PROSITE" id="PS52016">
    <property type="entry name" value="TONB_DEPENDENT_REC_3"/>
    <property type="match status" value="1"/>
</dbReference>
<dbReference type="Gene3D" id="2.170.130.10">
    <property type="entry name" value="TonB-dependent receptor, plug domain"/>
    <property type="match status" value="1"/>
</dbReference>
<dbReference type="InterPro" id="IPR036942">
    <property type="entry name" value="Beta-barrel_TonB_sf"/>
</dbReference>
<evidence type="ECO:0000313" key="10">
    <source>
        <dbReference type="EMBL" id="TCS84285.1"/>
    </source>
</evidence>
<accession>A0A4R3KKC0</accession>
<keyword evidence="2 7" id="KW-0813">Transport</keyword>
<evidence type="ECO:0000256" key="7">
    <source>
        <dbReference type="PROSITE-ProRule" id="PRU01360"/>
    </source>
</evidence>
<keyword evidence="5 7" id="KW-0472">Membrane</keyword>
<gene>
    <name evidence="10" type="ORF">EDD80_1225</name>
</gene>
<dbReference type="InterPro" id="IPR008969">
    <property type="entry name" value="CarboxyPept-like_regulatory"/>
</dbReference>
<organism evidence="10 11">
    <name type="scientific">Anseongella ginsenosidimutans</name>
    <dbReference type="NCBI Taxonomy" id="496056"/>
    <lineage>
        <taxon>Bacteria</taxon>
        <taxon>Pseudomonadati</taxon>
        <taxon>Bacteroidota</taxon>
        <taxon>Sphingobacteriia</taxon>
        <taxon>Sphingobacteriales</taxon>
        <taxon>Sphingobacteriaceae</taxon>
        <taxon>Anseongella</taxon>
    </lineage>
</organism>
<reference evidence="10 11" key="1">
    <citation type="submission" date="2019-03" db="EMBL/GenBank/DDBJ databases">
        <title>Genomic Encyclopedia of Type Strains, Phase IV (KMG-IV): sequencing the most valuable type-strain genomes for metagenomic binning, comparative biology and taxonomic classification.</title>
        <authorList>
            <person name="Goeker M."/>
        </authorList>
    </citation>
    <scope>NUCLEOTIDE SEQUENCE [LARGE SCALE GENOMIC DNA]</scope>
    <source>
        <strain evidence="10 11">DSM 21100</strain>
    </source>
</reference>
<name>A0A4R3KKC0_9SPHI</name>
<dbReference type="NCBIfam" id="TIGR04056">
    <property type="entry name" value="OMP_RagA_SusC"/>
    <property type="match status" value="1"/>
</dbReference>
<sequence>MTMKRLLLLLALFSSSLISLELMAQSGQVTVSGTVIDNVDNLGLPGVTVSVGSPERALTATDAEGRFSVSVESGSTLHFHLIGFLDRSVTLKAGQTSLQVTLSVDDNQLEEVVVRGYVTRSKEETTGSSFTITAEEIQDVPVANVESLLQGKVPGLNIQVNTGAPGFRGSTQIRGLSTLAVSGSGSETFLQPTSPLYVIDGVPMDADKASEFGFQQQGPGISPLSMIPQEDIASIEILKDAQATSLYGSRAAYGVIIITTKRGNSKIPRIRYRTNFFVKTPPKLRETLGGNAERRLKINQIRQNTLSPYDLERISWTPFLADSLNSFYNNSTDWQSIFYQTTYNQTHNLAIDGGDTKFNYKANLGYYAENGIIKNTGFDRYNLTMNMEFKPTDKLRFFGSMFGSIGKQKKGDGVGLLQQGVAENGQSSTLLPGPSFFQASSGVISALQTENDNSARNLRTNLDVRYTVIEGMNIASSISYDFTANLEDTFTPAAANQQFAEVYAFAGRDYTLYNRNSITYSKDFNDDHGIFVNVFNEFRKGGSQNRVTRQARSPEDQLQGPWGFDGYFSRGGGVLTNFKDAREASFAGAISYNFRKKYIVDFTYHMSGSSGSGSENPYSKFPAIGLKWNFYRENWFQNSDWLSSGALRLTWGKNVMPSRSLDALYGKYNLTGNYNNNAGILIDFDKLPNPFLKPTTTEQYNFGFDAALFNNRIDLIFDAYYKEVQNLEMERFLTNSTGFNKFYSNDAAIANYGYELYVNVRPLSPSSPVTWNLSVNGAINKDVLIALPEEFNNQTIKFDGGEYKQHTLFRVGSNTLSNYLSTNEGVFATDADVPVDPATGLRYRTGGGAYFEGGDPMLKDVNQDYIMDSRDYEMSGNSQPLVTGGLSTTISYKGFGLNVYASFTLKRTVLNNALAERFRLMGDPFGSKAVVPLENIDMWLQPGDLATYPYAYDYSRYSRINPFRLDQTLWAEDGSYLKINNVTLSYMFTKKTVRRLGLANLRIYFSTDNLVTFSPYSGPNPENVTSMGRDASGGYPVARTYNVGLNLEL</sequence>
<dbReference type="Gene3D" id="2.40.170.20">
    <property type="entry name" value="TonB-dependent receptor, beta-barrel domain"/>
    <property type="match status" value="1"/>
</dbReference>
<evidence type="ECO:0000256" key="3">
    <source>
        <dbReference type="ARBA" id="ARBA00022452"/>
    </source>
</evidence>
<dbReference type="InterPro" id="IPR023997">
    <property type="entry name" value="TonB-dep_OMP_SusC/RagA_CS"/>
</dbReference>
<keyword evidence="11" id="KW-1185">Reference proteome</keyword>
<feature type="domain" description="TonB-dependent receptor plug" evidence="9">
    <location>
        <begin position="122"/>
        <end position="255"/>
    </location>
</feature>
<protein>
    <submittedName>
        <fullName evidence="10">TonB-linked SusC/RagA family outer membrane protein</fullName>
    </submittedName>
</protein>
<evidence type="ECO:0000313" key="11">
    <source>
        <dbReference type="Proteomes" id="UP000295807"/>
    </source>
</evidence>
<comment type="similarity">
    <text evidence="7">Belongs to the TonB-dependent receptor family.</text>
</comment>
<keyword evidence="3 7" id="KW-1134">Transmembrane beta strand</keyword>
<comment type="caution">
    <text evidence="10">The sequence shown here is derived from an EMBL/GenBank/DDBJ whole genome shotgun (WGS) entry which is preliminary data.</text>
</comment>
<keyword evidence="4 7" id="KW-0812">Transmembrane</keyword>
<dbReference type="Gene3D" id="2.60.40.1120">
    <property type="entry name" value="Carboxypeptidase-like, regulatory domain"/>
    <property type="match status" value="1"/>
</dbReference>